<reference evidence="1" key="1">
    <citation type="submission" date="2018-05" db="EMBL/GenBank/DDBJ databases">
        <authorList>
            <person name="Lanie J.A."/>
            <person name="Ng W.-L."/>
            <person name="Kazmierczak K.M."/>
            <person name="Andrzejewski T.M."/>
            <person name="Davidsen T.M."/>
            <person name="Wayne K.J."/>
            <person name="Tettelin H."/>
            <person name="Glass J.I."/>
            <person name="Rusch D."/>
            <person name="Podicherti R."/>
            <person name="Tsui H.-C.T."/>
            <person name="Winkler M.E."/>
        </authorList>
    </citation>
    <scope>NUCLEOTIDE SEQUENCE</scope>
</reference>
<feature type="non-terminal residue" evidence="1">
    <location>
        <position position="1"/>
    </location>
</feature>
<evidence type="ECO:0008006" key="2">
    <source>
        <dbReference type="Google" id="ProtNLM"/>
    </source>
</evidence>
<dbReference type="AlphaFoldDB" id="A0A382TIV5"/>
<accession>A0A382TIV5</accession>
<gene>
    <name evidence="1" type="ORF">METZ01_LOCUS374757</name>
</gene>
<name>A0A382TIV5_9ZZZZ</name>
<proteinExistence type="predicted"/>
<protein>
    <recommendedName>
        <fullName evidence="2">B12-binding domain-containing protein</fullName>
    </recommendedName>
</protein>
<dbReference type="Gene3D" id="3.40.50.280">
    <property type="entry name" value="Cobalamin-binding domain"/>
    <property type="match status" value="1"/>
</dbReference>
<feature type="non-terminal residue" evidence="1">
    <location>
        <position position="129"/>
    </location>
</feature>
<dbReference type="EMBL" id="UINC01136876">
    <property type="protein sequence ID" value="SVD21903.1"/>
    <property type="molecule type" value="Genomic_DNA"/>
</dbReference>
<sequence>VAPSHYDDDGYVIQWFRSWLPANSLACLYGLAIECRRNRVLGKNVKLEIHVFDETNTHIDAGKIASLIESADDGMLMLVGVQTSQFPRSLDIAAPLRARGIKVAIGGFHVSGVMAMIKEPDACMQEALD</sequence>
<evidence type="ECO:0000313" key="1">
    <source>
        <dbReference type="EMBL" id="SVD21903.1"/>
    </source>
</evidence>
<organism evidence="1">
    <name type="scientific">marine metagenome</name>
    <dbReference type="NCBI Taxonomy" id="408172"/>
    <lineage>
        <taxon>unclassified sequences</taxon>
        <taxon>metagenomes</taxon>
        <taxon>ecological metagenomes</taxon>
    </lineage>
</organism>